<protein>
    <recommendedName>
        <fullName evidence="4">YtxH domain-containing protein</fullName>
    </recommendedName>
</protein>
<proteinExistence type="predicted"/>
<dbReference type="RefSeq" id="WP_004046173.1">
    <property type="nucleotide sequence ID" value="NZ_AQFR02000003.1"/>
</dbReference>
<organism evidence="2 3">
    <name type="scientific">Lactobacillus intestinalis</name>
    <dbReference type="NCBI Taxonomy" id="151781"/>
    <lineage>
        <taxon>Bacteria</taxon>
        <taxon>Bacillati</taxon>
        <taxon>Bacillota</taxon>
        <taxon>Bacilli</taxon>
        <taxon>Lactobacillales</taxon>
        <taxon>Lactobacillaceae</taxon>
        <taxon>Lactobacillus</taxon>
    </lineage>
</organism>
<sequence length="112" mass="12210">MSISKFGFGLMAGFAAGMAVSLFKDENGQRLGAPLKRDLESFQHDAMSLLDGINKAKQASADLMANMPAAERAISDIGDDVHHYEERTAPIINNIKRDADEVDDDLEDPKSE</sequence>
<evidence type="ECO:0000313" key="2">
    <source>
        <dbReference type="EMBL" id="TGY14646.1"/>
    </source>
</evidence>
<accession>A0A4S2BIU9</accession>
<reference evidence="2 3" key="1">
    <citation type="submission" date="2019-04" db="EMBL/GenBank/DDBJ databases">
        <title>Microbes associate with the intestines of laboratory mice.</title>
        <authorList>
            <person name="Navarre W."/>
            <person name="Wong E."/>
            <person name="Huang K."/>
            <person name="Tropini C."/>
            <person name="Ng K."/>
            <person name="Yu B."/>
        </authorList>
    </citation>
    <scope>NUCLEOTIDE SEQUENCE [LARGE SCALE GENOMIC DNA]</scope>
    <source>
        <strain evidence="2 3">NM61_E11</strain>
    </source>
</reference>
<evidence type="ECO:0000256" key="1">
    <source>
        <dbReference type="SAM" id="MobiDB-lite"/>
    </source>
</evidence>
<feature type="region of interest" description="Disordered" evidence="1">
    <location>
        <begin position="92"/>
        <end position="112"/>
    </location>
</feature>
<gene>
    <name evidence="2" type="ORF">E5351_06265</name>
</gene>
<evidence type="ECO:0000313" key="3">
    <source>
        <dbReference type="Proteomes" id="UP000309117"/>
    </source>
</evidence>
<dbReference type="EMBL" id="SRYV01000010">
    <property type="protein sequence ID" value="TGY14646.1"/>
    <property type="molecule type" value="Genomic_DNA"/>
</dbReference>
<comment type="caution">
    <text evidence="2">The sequence shown here is derived from an EMBL/GenBank/DDBJ whole genome shotgun (WGS) entry which is preliminary data.</text>
</comment>
<feature type="compositionally biased region" description="Acidic residues" evidence="1">
    <location>
        <begin position="100"/>
        <end position="112"/>
    </location>
</feature>
<dbReference type="AlphaFoldDB" id="A0A4S2BIU9"/>
<dbReference type="Proteomes" id="UP000309117">
    <property type="component" value="Unassembled WGS sequence"/>
</dbReference>
<name>A0A4S2BIU9_9LACO</name>
<evidence type="ECO:0008006" key="4">
    <source>
        <dbReference type="Google" id="ProtNLM"/>
    </source>
</evidence>